<comment type="cofactor">
    <cofactor evidence="1">
        <name>[4Fe-4S] cluster</name>
        <dbReference type="ChEBI" id="CHEBI:49883"/>
    </cofactor>
</comment>
<gene>
    <name evidence="9" type="ORF">NE686_22150</name>
</gene>
<evidence type="ECO:0000313" key="10">
    <source>
        <dbReference type="Proteomes" id="UP001524478"/>
    </source>
</evidence>
<keyword evidence="4" id="KW-0408">Iron</keyword>
<evidence type="ECO:0000256" key="2">
    <source>
        <dbReference type="ARBA" id="ARBA00022691"/>
    </source>
</evidence>
<dbReference type="SFLD" id="SFLDS00029">
    <property type="entry name" value="Radical_SAM"/>
    <property type="match status" value="1"/>
</dbReference>
<dbReference type="RefSeq" id="WP_256313147.1">
    <property type="nucleotide sequence ID" value="NZ_JANGAC010000033.1"/>
</dbReference>
<evidence type="ECO:0000256" key="7">
    <source>
        <dbReference type="SAM" id="Coils"/>
    </source>
</evidence>
<dbReference type="InterPro" id="IPR007197">
    <property type="entry name" value="rSAM"/>
</dbReference>
<dbReference type="InterPro" id="IPR013785">
    <property type="entry name" value="Aldolase_TIM"/>
</dbReference>
<comment type="caution">
    <text evidence="9">The sequence shown here is derived from an EMBL/GenBank/DDBJ whole genome shotgun (WGS) entry which is preliminary data.</text>
</comment>
<dbReference type="Pfam" id="PF04055">
    <property type="entry name" value="Radical_SAM"/>
    <property type="match status" value="1"/>
</dbReference>
<keyword evidence="7" id="KW-0175">Coiled coil</keyword>
<evidence type="ECO:0000256" key="5">
    <source>
        <dbReference type="ARBA" id="ARBA00023014"/>
    </source>
</evidence>
<protein>
    <submittedName>
        <fullName evidence="9">Radical SAM protein</fullName>
    </submittedName>
</protein>
<dbReference type="InterPro" id="IPR058240">
    <property type="entry name" value="rSAM_sf"/>
</dbReference>
<dbReference type="InterPro" id="IPR023867">
    <property type="entry name" value="Sulphatase_maturase_rSAM"/>
</dbReference>
<name>A0ABT1SH49_9FIRM</name>
<evidence type="ECO:0000256" key="4">
    <source>
        <dbReference type="ARBA" id="ARBA00023004"/>
    </source>
</evidence>
<dbReference type="PROSITE" id="PS51918">
    <property type="entry name" value="RADICAL_SAM"/>
    <property type="match status" value="1"/>
</dbReference>
<dbReference type="SFLD" id="SFLDG01067">
    <property type="entry name" value="SPASM/twitch_domain_containing"/>
    <property type="match status" value="1"/>
</dbReference>
<keyword evidence="5" id="KW-0411">Iron-sulfur</keyword>
<evidence type="ECO:0000313" key="9">
    <source>
        <dbReference type="EMBL" id="MCQ4925811.1"/>
    </source>
</evidence>
<reference evidence="9 10" key="1">
    <citation type="submission" date="2022-06" db="EMBL/GenBank/DDBJ databases">
        <title>Isolation of gut microbiota from human fecal samples.</title>
        <authorList>
            <person name="Pamer E.G."/>
            <person name="Barat B."/>
            <person name="Waligurski E."/>
            <person name="Medina S."/>
            <person name="Paddock L."/>
            <person name="Mostad J."/>
        </authorList>
    </citation>
    <scope>NUCLEOTIDE SEQUENCE [LARGE SCALE GENOMIC DNA]</scope>
    <source>
        <strain evidence="9 10">DFI.7.95</strain>
    </source>
</reference>
<feature type="coiled-coil region" evidence="7">
    <location>
        <begin position="1"/>
        <end position="28"/>
    </location>
</feature>
<dbReference type="Proteomes" id="UP001524478">
    <property type="component" value="Unassembled WGS sequence"/>
</dbReference>
<dbReference type="CDD" id="cd01335">
    <property type="entry name" value="Radical_SAM"/>
    <property type="match status" value="1"/>
</dbReference>
<evidence type="ECO:0000256" key="3">
    <source>
        <dbReference type="ARBA" id="ARBA00022723"/>
    </source>
</evidence>
<proteinExistence type="inferred from homology"/>
<dbReference type="EMBL" id="JANGAC010000033">
    <property type="protein sequence ID" value="MCQ4925811.1"/>
    <property type="molecule type" value="Genomic_DNA"/>
</dbReference>
<dbReference type="PANTHER" id="PTHR43273:SF3">
    <property type="entry name" value="ANAEROBIC SULFATASE-MATURATING ENZYME HOMOLOG ASLB-RELATED"/>
    <property type="match status" value="1"/>
</dbReference>
<sequence length="367" mass="42683">MSNIEEEKRYKESQIENLKKDYEKSKNNIKDIGLVLTYDCNFGCSYCFESNVNKDENTLMTEEMIDRIEDVFPNIESILLYGGEPLLEKNMEIIKYIVKKYPNKKYRIITNGYNIDKYIDILKKIRIEWIQITLDGDRKTHDSFRYLKDSKTGTFSKLISNIDLAIENEIPIKIRMNITNNNYQECLELRDRLKNRYQNKGKLIFELQPIFQLDDKSKNFLEPILYSVKEHSDNTINNSGISFQKSIMNGQPIELKFNNCSAETSARLADSKGDIYSCLVSVGNKNARIGTYYPEFKYFENSLINRNISTIESCKVCRFALLCGGGCGNSNKNMDSNNYRGECGSFMRKFDQYIKALGYDILEEVIL</sequence>
<dbReference type="PANTHER" id="PTHR43273">
    <property type="entry name" value="ANAEROBIC SULFATASE-MATURATING ENZYME HOMOLOG ASLB-RELATED"/>
    <property type="match status" value="1"/>
</dbReference>
<dbReference type="InterPro" id="IPR023885">
    <property type="entry name" value="4Fe4S-binding_SPASM_dom"/>
</dbReference>
<dbReference type="NCBIfam" id="TIGR04085">
    <property type="entry name" value="rSAM_more_4Fe4S"/>
    <property type="match status" value="1"/>
</dbReference>
<evidence type="ECO:0000259" key="8">
    <source>
        <dbReference type="PROSITE" id="PS51918"/>
    </source>
</evidence>
<accession>A0ABT1SH49</accession>
<evidence type="ECO:0000256" key="6">
    <source>
        <dbReference type="ARBA" id="ARBA00023601"/>
    </source>
</evidence>
<dbReference type="SUPFAM" id="SSF102114">
    <property type="entry name" value="Radical SAM enzymes"/>
    <property type="match status" value="1"/>
</dbReference>
<keyword evidence="10" id="KW-1185">Reference proteome</keyword>
<dbReference type="SFLD" id="SFLDG01386">
    <property type="entry name" value="main_SPASM_domain-containing"/>
    <property type="match status" value="1"/>
</dbReference>
<keyword evidence="3" id="KW-0479">Metal-binding</keyword>
<organism evidence="9 10">
    <name type="scientific">Tissierella carlieri</name>
    <dbReference type="NCBI Taxonomy" id="689904"/>
    <lineage>
        <taxon>Bacteria</taxon>
        <taxon>Bacillati</taxon>
        <taxon>Bacillota</taxon>
        <taxon>Tissierellia</taxon>
        <taxon>Tissierellales</taxon>
        <taxon>Tissierellaceae</taxon>
        <taxon>Tissierella</taxon>
    </lineage>
</organism>
<keyword evidence="2" id="KW-0949">S-adenosyl-L-methionine</keyword>
<feature type="domain" description="Radical SAM core" evidence="8">
    <location>
        <begin position="26"/>
        <end position="242"/>
    </location>
</feature>
<dbReference type="Gene3D" id="3.20.20.70">
    <property type="entry name" value="Aldolase class I"/>
    <property type="match status" value="1"/>
</dbReference>
<comment type="similarity">
    <text evidence="6">Belongs to the radical SAM superfamily. Anaerobic sulfatase-maturating enzyme family.</text>
</comment>
<evidence type="ECO:0000256" key="1">
    <source>
        <dbReference type="ARBA" id="ARBA00001966"/>
    </source>
</evidence>